<accession>A0A7S1ICA3</accession>
<sequence length="186" mass="20977">MMSGRLNHLQLHDIWEEYSFFWHLTLNGCTRMLQQMVHGINEAIVVARRTAGCEMKQSPMSVWYLDYQLSSEDPQFILAKKNQGKLSAQMKAFLKLSELMVHADRLERKLAIAMFPEKVFKRMDLLNSGEVSQPVFMAHFNEVLRDVIIVQDKLPNVMLQGQASQAAPSSSAAAAPHPTPLAPGLV</sequence>
<feature type="compositionally biased region" description="Low complexity" evidence="1">
    <location>
        <begin position="167"/>
        <end position="176"/>
    </location>
</feature>
<evidence type="ECO:0000256" key="1">
    <source>
        <dbReference type="SAM" id="MobiDB-lite"/>
    </source>
</evidence>
<feature type="compositionally biased region" description="Pro residues" evidence="1">
    <location>
        <begin position="177"/>
        <end position="186"/>
    </location>
</feature>
<evidence type="ECO:0000313" key="2">
    <source>
        <dbReference type="EMBL" id="CAD9008019.1"/>
    </source>
</evidence>
<dbReference type="AlphaFoldDB" id="A0A7S1ICA3"/>
<organism evidence="2">
    <name type="scientific">Eutreptiella gymnastica</name>
    <dbReference type="NCBI Taxonomy" id="73025"/>
    <lineage>
        <taxon>Eukaryota</taxon>
        <taxon>Discoba</taxon>
        <taxon>Euglenozoa</taxon>
        <taxon>Euglenida</taxon>
        <taxon>Spirocuta</taxon>
        <taxon>Euglenophyceae</taxon>
        <taxon>Eutreptiales</taxon>
        <taxon>Eutreptiaceae</taxon>
        <taxon>Eutreptiella</taxon>
    </lineage>
</organism>
<feature type="region of interest" description="Disordered" evidence="1">
    <location>
        <begin position="167"/>
        <end position="186"/>
    </location>
</feature>
<gene>
    <name evidence="2" type="ORF">EGYM00392_LOCUS19113</name>
</gene>
<protein>
    <submittedName>
        <fullName evidence="2">Uncharacterized protein</fullName>
    </submittedName>
</protein>
<reference evidence="2" key="1">
    <citation type="submission" date="2021-01" db="EMBL/GenBank/DDBJ databases">
        <authorList>
            <person name="Corre E."/>
            <person name="Pelletier E."/>
            <person name="Niang G."/>
            <person name="Scheremetjew M."/>
            <person name="Finn R."/>
            <person name="Kale V."/>
            <person name="Holt S."/>
            <person name="Cochrane G."/>
            <person name="Meng A."/>
            <person name="Brown T."/>
            <person name="Cohen L."/>
        </authorList>
    </citation>
    <scope>NUCLEOTIDE SEQUENCE</scope>
    <source>
        <strain evidence="2">NIES-381</strain>
    </source>
</reference>
<proteinExistence type="predicted"/>
<dbReference type="EMBL" id="HBGA01052043">
    <property type="protein sequence ID" value="CAD9008019.1"/>
    <property type="molecule type" value="Transcribed_RNA"/>
</dbReference>
<name>A0A7S1ICA3_9EUGL</name>